<dbReference type="InParanoid" id="A0A2J7RIT6"/>
<dbReference type="STRING" id="105785.A0A2J7RIT6"/>
<evidence type="ECO:0000313" key="2">
    <source>
        <dbReference type="Proteomes" id="UP000235965"/>
    </source>
</evidence>
<dbReference type="EMBL" id="NEVH01003493">
    <property type="protein sequence ID" value="PNF40730.1"/>
    <property type="molecule type" value="Genomic_DNA"/>
</dbReference>
<dbReference type="Proteomes" id="UP000235965">
    <property type="component" value="Unassembled WGS sequence"/>
</dbReference>
<dbReference type="AlphaFoldDB" id="A0A2J7RIT6"/>
<dbReference type="Gene3D" id="2.130.10.10">
    <property type="entry name" value="YVTN repeat-like/Quinoprotein amine dehydrogenase"/>
    <property type="match status" value="1"/>
</dbReference>
<accession>A0A2J7RIT6</accession>
<gene>
    <name evidence="1" type="ORF">B7P43_G00672</name>
</gene>
<proteinExistence type="predicted"/>
<reference evidence="1 2" key="1">
    <citation type="submission" date="2017-12" db="EMBL/GenBank/DDBJ databases">
        <title>Hemimetabolous genomes reveal molecular basis of termite eusociality.</title>
        <authorList>
            <person name="Harrison M.C."/>
            <person name="Jongepier E."/>
            <person name="Robertson H.M."/>
            <person name="Arning N."/>
            <person name="Bitard-Feildel T."/>
            <person name="Chao H."/>
            <person name="Childers C.P."/>
            <person name="Dinh H."/>
            <person name="Doddapaneni H."/>
            <person name="Dugan S."/>
            <person name="Gowin J."/>
            <person name="Greiner C."/>
            <person name="Han Y."/>
            <person name="Hu H."/>
            <person name="Hughes D.S.T."/>
            <person name="Huylmans A.-K."/>
            <person name="Kemena C."/>
            <person name="Kremer L.P.M."/>
            <person name="Lee S.L."/>
            <person name="Lopez-Ezquerra A."/>
            <person name="Mallet L."/>
            <person name="Monroy-Kuhn J.M."/>
            <person name="Moser A."/>
            <person name="Murali S.C."/>
            <person name="Muzny D.M."/>
            <person name="Otani S."/>
            <person name="Piulachs M.-D."/>
            <person name="Poelchau M."/>
            <person name="Qu J."/>
            <person name="Schaub F."/>
            <person name="Wada-Katsumata A."/>
            <person name="Worley K.C."/>
            <person name="Xie Q."/>
            <person name="Ylla G."/>
            <person name="Poulsen M."/>
            <person name="Gibbs R.A."/>
            <person name="Schal C."/>
            <person name="Richards S."/>
            <person name="Belles X."/>
            <person name="Korb J."/>
            <person name="Bornberg-Bauer E."/>
        </authorList>
    </citation>
    <scope>NUCLEOTIDE SEQUENCE [LARGE SCALE GENOMIC DNA]</scope>
    <source>
        <tissue evidence="1">Whole body</tissue>
    </source>
</reference>
<keyword evidence="2" id="KW-1185">Reference proteome</keyword>
<evidence type="ECO:0000313" key="1">
    <source>
        <dbReference type="EMBL" id="PNF40730.1"/>
    </source>
</evidence>
<protein>
    <submittedName>
        <fullName evidence="1">Uncharacterized protein</fullName>
    </submittedName>
</protein>
<dbReference type="OrthoDB" id="8193930at2759"/>
<dbReference type="InterPro" id="IPR015943">
    <property type="entry name" value="WD40/YVTN_repeat-like_dom_sf"/>
</dbReference>
<comment type="caution">
    <text evidence="1">The sequence shown here is derived from an EMBL/GenBank/DDBJ whole genome shotgun (WGS) entry which is preliminary data.</text>
</comment>
<name>A0A2J7RIT6_9NEOP</name>
<organism evidence="1 2">
    <name type="scientific">Cryptotermes secundus</name>
    <dbReference type="NCBI Taxonomy" id="105785"/>
    <lineage>
        <taxon>Eukaryota</taxon>
        <taxon>Metazoa</taxon>
        <taxon>Ecdysozoa</taxon>
        <taxon>Arthropoda</taxon>
        <taxon>Hexapoda</taxon>
        <taxon>Insecta</taxon>
        <taxon>Pterygota</taxon>
        <taxon>Neoptera</taxon>
        <taxon>Polyneoptera</taxon>
        <taxon>Dictyoptera</taxon>
        <taxon>Blattodea</taxon>
        <taxon>Blattoidea</taxon>
        <taxon>Termitoidae</taxon>
        <taxon>Kalotermitidae</taxon>
        <taxon>Cryptotermitinae</taxon>
        <taxon>Cryptotermes</taxon>
    </lineage>
</organism>
<sequence length="598" mass="67619">MTTETEKLKKRLELMSKELSLHQRKLRRHIRKKEVKLNDKKAKFTKNSSHCTIGTIAKHPCVLEISALEKCNKGLVSSLSKHNFIYSSDSKDEARGVSVGATLPHSHSIHIASEPKIIQKNVSREEHVCATVVPELASQQYFPVLGEENSSLKQSDITNKDIGPTISTDCKEAPTYSTYSTPRKLISNENDSNWSPILTQKNCVSKSSAKPRTSFIEKRKKCLLSSTKSKKKYIHKQTSFTLNHEMLHKVKNALPLDSLAAPGDITSSESTRVTHTDDTLLVREDTVYKKPERNGFVTFPPCVAKGRVLSVIFEDSFLVLVQEFQISLWRFFKRKAPCWFHIGVLPRKLLDCGISVGCMSRKVNFGSEQMFVCIELWTSDAEEQTILTCVIYSYNTIERTFKSCCVEFKHIQWYMKNVQFCILPELSVAVSWALCDDALSTKIVKFNIDVESQLILKSTEMVPVMGAVNSLHSLKGCEAVIIGESTSQIYLWNHYTGALVKLIQCLRTDTKLQWADEDQGFLFAAVSTLLHTELIAVNLTTGKQKQVRKYLLPDTHKLMGISVERGKMMAVFVEGFMCWDLVAETGTTRANTQILNWQ</sequence>